<feature type="disulfide bond" description="Redox-active" evidence="17">
    <location>
        <begin position="169"/>
        <end position="171"/>
    </location>
</feature>
<organism evidence="18 19">
    <name type="scientific">Helicobacter fennelliae</name>
    <dbReference type="NCBI Taxonomy" id="215"/>
    <lineage>
        <taxon>Bacteria</taxon>
        <taxon>Pseudomonadati</taxon>
        <taxon>Campylobacterota</taxon>
        <taxon>Epsilonproteobacteria</taxon>
        <taxon>Campylobacterales</taxon>
        <taxon>Helicobacteraceae</taxon>
        <taxon>Helicobacter</taxon>
    </lineage>
</organism>
<evidence type="ECO:0000256" key="16">
    <source>
        <dbReference type="ARBA" id="ARBA00047415"/>
    </source>
</evidence>
<evidence type="ECO:0000256" key="15">
    <source>
        <dbReference type="ARBA" id="ARBA00031446"/>
    </source>
</evidence>
<dbReference type="HAMAP" id="MF_02089">
    <property type="entry name" value="QueH"/>
    <property type="match status" value="1"/>
</dbReference>
<comment type="function">
    <text evidence="1 17">Catalyzes the conversion of epoxyqueuosine (oQ) to queuosine (Q), which is a hypermodified base found in the wobble positions of tRNA(Asp), tRNA(Asn), tRNA(His) and tRNA(Tyr).</text>
</comment>
<dbReference type="AlphaFoldDB" id="A0A2X3B8X2"/>
<accession>A0A2X3B8X2</accession>
<keyword evidence="11 17" id="KW-0408">Iron</keyword>
<evidence type="ECO:0000256" key="14">
    <source>
        <dbReference type="ARBA" id="ARBA00023284"/>
    </source>
</evidence>
<evidence type="ECO:0000313" key="18">
    <source>
        <dbReference type="EMBL" id="SQB97351.1"/>
    </source>
</evidence>
<evidence type="ECO:0000313" key="19">
    <source>
        <dbReference type="Proteomes" id="UP000250166"/>
    </source>
</evidence>
<evidence type="ECO:0000256" key="8">
    <source>
        <dbReference type="ARBA" id="ARBA00022723"/>
    </source>
</evidence>
<evidence type="ECO:0000256" key="9">
    <source>
        <dbReference type="ARBA" id="ARBA00022785"/>
    </source>
</evidence>
<keyword evidence="12 17" id="KW-0411">Iron-sulfur</keyword>
<dbReference type="EC" id="1.17.99.6" evidence="4 17"/>
<dbReference type="PANTHER" id="PTHR36701">
    <property type="entry name" value="EPOXYQUEUOSINE REDUCTASE QUEH"/>
    <property type="match status" value="1"/>
</dbReference>
<evidence type="ECO:0000256" key="7">
    <source>
        <dbReference type="ARBA" id="ARBA00022694"/>
    </source>
</evidence>
<keyword evidence="6 17" id="KW-0004">4Fe-4S</keyword>
<dbReference type="GO" id="GO:0051539">
    <property type="term" value="F:4 iron, 4 sulfur cluster binding"/>
    <property type="evidence" value="ECO:0007669"/>
    <property type="project" value="UniProtKB-UniRule"/>
</dbReference>
<evidence type="ECO:0000256" key="10">
    <source>
        <dbReference type="ARBA" id="ARBA00023002"/>
    </source>
</evidence>
<comment type="similarity">
    <text evidence="3 17">Belongs to the QueH family.</text>
</comment>
<keyword evidence="8 17" id="KW-0479">Metal-binding</keyword>
<evidence type="ECO:0000256" key="5">
    <source>
        <dbReference type="ARBA" id="ARBA00016895"/>
    </source>
</evidence>
<evidence type="ECO:0000256" key="2">
    <source>
        <dbReference type="ARBA" id="ARBA00004691"/>
    </source>
</evidence>
<keyword evidence="13 17" id="KW-1015">Disulfide bond</keyword>
<evidence type="ECO:0000256" key="1">
    <source>
        <dbReference type="ARBA" id="ARBA00002268"/>
    </source>
</evidence>
<sequence>MLVHICCSVDSHYFLSELKKKYPDEDFVGFFYNPNIHPKSEYDLRLSDVQRSCDMLGIRLIEGAYNDRHWFVGVRGMENEPEKGERCLKCFDIRLTESAKKAQELGEQKFTTTLLSSPMKEQEILYKQGDQIGMQMGLDFIKVNVRSNGGVQRQNELAKQDNLYRQNYCGCTFALSQQRQKQNRLSLEMISDIGGRKLPGSIEERQEIFALRDMLEKNNQHYILTQRKKITWRLLSGKISQNGNVIPSYILAHSDSKDCKSGQIFWGYTQIATQTFHNATHNTTSQNPPLCQKLLIGISKKDDSVYLTLDSLNTLAQTSYKDIVDMLYNPLSYECELHIRKIICGDESINPIIIIENPIYDNVKITIQSVFQEEKIFQVVDFIDFNQR</sequence>
<dbReference type="GO" id="GO:0046872">
    <property type="term" value="F:metal ion binding"/>
    <property type="evidence" value="ECO:0007669"/>
    <property type="project" value="UniProtKB-KW"/>
</dbReference>
<proteinExistence type="inferred from homology"/>
<evidence type="ECO:0000256" key="3">
    <source>
        <dbReference type="ARBA" id="ARBA00008207"/>
    </source>
</evidence>
<feature type="binding site" evidence="17">
    <location>
        <position position="87"/>
    </location>
    <ligand>
        <name>[4Fe-4S] cluster</name>
        <dbReference type="ChEBI" id="CHEBI:49883"/>
    </ligand>
</feature>
<dbReference type="UniPathway" id="UPA00392"/>
<dbReference type="PANTHER" id="PTHR36701:SF1">
    <property type="entry name" value="EPOXYQUEUOSINE REDUCTASE QUEH"/>
    <property type="match status" value="1"/>
</dbReference>
<keyword evidence="10 17" id="KW-0560">Oxidoreductase</keyword>
<evidence type="ECO:0000256" key="6">
    <source>
        <dbReference type="ARBA" id="ARBA00022485"/>
    </source>
</evidence>
<evidence type="ECO:0000256" key="13">
    <source>
        <dbReference type="ARBA" id="ARBA00023157"/>
    </source>
</evidence>
<evidence type="ECO:0000256" key="11">
    <source>
        <dbReference type="ARBA" id="ARBA00023004"/>
    </source>
</evidence>
<keyword evidence="18" id="KW-0378">Hydrolase</keyword>
<dbReference type="InterPro" id="IPR003828">
    <property type="entry name" value="QueH"/>
</dbReference>
<protein>
    <recommendedName>
        <fullName evidence="5 17">Epoxyqueuosine reductase QueH</fullName>
        <ecNumber evidence="4 17">1.17.99.6</ecNumber>
    </recommendedName>
    <alternativeName>
        <fullName evidence="15 17">Queuosine biosynthesis protein QueH</fullName>
    </alternativeName>
</protein>
<dbReference type="GO" id="GO:0016787">
    <property type="term" value="F:hydrolase activity"/>
    <property type="evidence" value="ECO:0007669"/>
    <property type="project" value="UniProtKB-KW"/>
</dbReference>
<feature type="binding site" evidence="17">
    <location>
        <position position="90"/>
    </location>
    <ligand>
        <name>[4Fe-4S] cluster</name>
        <dbReference type="ChEBI" id="CHEBI:49883"/>
    </ligand>
</feature>
<dbReference type="Pfam" id="PF02677">
    <property type="entry name" value="QueH"/>
    <property type="match status" value="1"/>
</dbReference>
<evidence type="ECO:0000256" key="12">
    <source>
        <dbReference type="ARBA" id="ARBA00023014"/>
    </source>
</evidence>
<dbReference type="GO" id="GO:0052693">
    <property type="term" value="F:epoxyqueuosine reductase activity"/>
    <property type="evidence" value="ECO:0007669"/>
    <property type="project" value="UniProtKB-UniRule"/>
</dbReference>
<keyword evidence="14 17" id="KW-0676">Redox-active center</keyword>
<evidence type="ECO:0000256" key="4">
    <source>
        <dbReference type="ARBA" id="ARBA00012622"/>
    </source>
</evidence>
<evidence type="ECO:0000256" key="17">
    <source>
        <dbReference type="HAMAP-Rule" id="MF_02089"/>
    </source>
</evidence>
<reference evidence="18 19" key="1">
    <citation type="submission" date="2018-06" db="EMBL/GenBank/DDBJ databases">
        <authorList>
            <consortium name="Pathogen Informatics"/>
            <person name="Doyle S."/>
        </authorList>
    </citation>
    <scope>NUCLEOTIDE SEQUENCE [LARGE SCALE GENOMIC DNA]</scope>
    <source>
        <strain evidence="18 19">NCTC13102</strain>
    </source>
</reference>
<dbReference type="GO" id="GO:0008616">
    <property type="term" value="P:tRNA queuosine(34) biosynthetic process"/>
    <property type="evidence" value="ECO:0007669"/>
    <property type="project" value="UniProtKB-UniRule"/>
</dbReference>
<feature type="binding site" evidence="17">
    <location>
        <position position="7"/>
    </location>
    <ligand>
        <name>[4Fe-4S] cluster</name>
        <dbReference type="ChEBI" id="CHEBI:49883"/>
    </ligand>
</feature>
<comment type="catalytic activity">
    <reaction evidence="16 17">
        <text>epoxyqueuosine(34) in tRNA + AH2 = queuosine(34) in tRNA + A + H2O</text>
        <dbReference type="Rhea" id="RHEA:32159"/>
        <dbReference type="Rhea" id="RHEA-COMP:18571"/>
        <dbReference type="Rhea" id="RHEA-COMP:18582"/>
        <dbReference type="ChEBI" id="CHEBI:13193"/>
        <dbReference type="ChEBI" id="CHEBI:15377"/>
        <dbReference type="ChEBI" id="CHEBI:17499"/>
        <dbReference type="ChEBI" id="CHEBI:194431"/>
        <dbReference type="ChEBI" id="CHEBI:194443"/>
        <dbReference type="EC" id="1.17.99.6"/>
    </reaction>
</comment>
<dbReference type="Proteomes" id="UP000250166">
    <property type="component" value="Unassembled WGS sequence"/>
</dbReference>
<keyword evidence="9 17" id="KW-0671">Queuosine biosynthesis</keyword>
<dbReference type="RefSeq" id="WP_112058171.1">
    <property type="nucleotide sequence ID" value="NZ_UAWL01000006.1"/>
</dbReference>
<name>A0A2X3B8X2_9HELI</name>
<keyword evidence="7 17" id="KW-0819">tRNA processing</keyword>
<gene>
    <name evidence="17" type="primary">queH</name>
    <name evidence="18" type="ORF">NCTC13102_00082</name>
</gene>
<feature type="binding site" evidence="17">
    <location>
        <position position="6"/>
    </location>
    <ligand>
        <name>[4Fe-4S] cluster</name>
        <dbReference type="ChEBI" id="CHEBI:49883"/>
    </ligand>
</feature>
<comment type="pathway">
    <text evidence="2 17">tRNA modification; tRNA-queuosine biosynthesis.</text>
</comment>
<dbReference type="EMBL" id="UAWL01000006">
    <property type="protein sequence ID" value="SQB97351.1"/>
    <property type="molecule type" value="Genomic_DNA"/>
</dbReference>